<accession>G4CST7</accession>
<dbReference type="Proteomes" id="UP000005336">
    <property type="component" value="Unassembled WGS sequence"/>
</dbReference>
<dbReference type="AlphaFoldDB" id="G4CST7"/>
<name>G4CST7_9NEIS</name>
<comment type="caution">
    <text evidence="1">The sequence shown here is derived from an EMBL/GenBank/DDBJ whole genome shotgun (WGS) entry which is preliminary data.</text>
</comment>
<dbReference type="EMBL" id="AGAZ01000070">
    <property type="protein sequence ID" value="EGZ44552.1"/>
    <property type="molecule type" value="Genomic_DNA"/>
</dbReference>
<sequence length="53" mass="6011">MSARKSVKVRLNKRKSSAWAKWKNGALLLLNIAFKSWLQLPVKMVLVDIQACA</sequence>
<gene>
    <name evidence="1" type="primary">gtcA</name>
    <name evidence="1" type="ORF">HMPREF9370_2078</name>
</gene>
<evidence type="ECO:0000313" key="1">
    <source>
        <dbReference type="EMBL" id="EGZ44552.1"/>
    </source>
</evidence>
<dbReference type="HOGENOM" id="CLU_3063902_0_0_4"/>
<keyword evidence="2" id="KW-1185">Reference proteome</keyword>
<proteinExistence type="predicted"/>
<dbReference type="STRING" id="1030841.HMPREF9370_2078"/>
<reference evidence="1 2" key="1">
    <citation type="submission" date="2011-06" db="EMBL/GenBank/DDBJ databases">
        <authorList>
            <person name="Muzny D."/>
            <person name="Qin X."/>
            <person name="Deng J."/>
            <person name="Jiang H."/>
            <person name="Liu Y."/>
            <person name="Qu J."/>
            <person name="Song X.-Z."/>
            <person name="Zhang L."/>
            <person name="Thornton R."/>
            <person name="Coyle M."/>
            <person name="Francisco L."/>
            <person name="Jackson L."/>
            <person name="Javaid M."/>
            <person name="Korchina V."/>
            <person name="Kovar C."/>
            <person name="Mata R."/>
            <person name="Mathew T."/>
            <person name="Ngo R."/>
            <person name="Nguyen L."/>
            <person name="Nguyen N."/>
            <person name="Okwuonu G."/>
            <person name="Ongeri F."/>
            <person name="Pham C."/>
            <person name="Simmons D."/>
            <person name="Wilczek-Boney K."/>
            <person name="Hale W."/>
            <person name="Jakkamsetti A."/>
            <person name="Pham P."/>
            <person name="Ruth R."/>
            <person name="San Lucas F."/>
            <person name="Warren J."/>
            <person name="Zhang J."/>
            <person name="Zhao Z."/>
            <person name="Zhou C."/>
            <person name="Zhu D."/>
            <person name="Lee S."/>
            <person name="Bess C."/>
            <person name="Blankenburg K."/>
            <person name="Forbes L."/>
            <person name="Fu Q."/>
            <person name="Gubbala S."/>
            <person name="Hirani K."/>
            <person name="Jayaseelan J.C."/>
            <person name="Lara F."/>
            <person name="Munidasa M."/>
            <person name="Palculict T."/>
            <person name="Patil S."/>
            <person name="Pu L.-L."/>
            <person name="Saada N."/>
            <person name="Tang L."/>
            <person name="Weissenberger G."/>
            <person name="Zhu Y."/>
            <person name="Hemphill L."/>
            <person name="Shang Y."/>
            <person name="Youmans B."/>
            <person name="Ayvaz T."/>
            <person name="Ross M."/>
            <person name="Santibanez J."/>
            <person name="Aqrawi P."/>
            <person name="Gross S."/>
            <person name="Joshi V."/>
            <person name="Fowler G."/>
            <person name="Nazareth L."/>
            <person name="Reid J."/>
            <person name="Worley K."/>
            <person name="Petrosino J."/>
            <person name="Highlander S."/>
            <person name="Gibbs R."/>
        </authorList>
    </citation>
    <scope>NUCLEOTIDE SEQUENCE [LARGE SCALE GENOMIC DNA]</scope>
    <source>
        <strain evidence="1 2">9715</strain>
    </source>
</reference>
<organism evidence="1 2">
    <name type="scientific">Neisseria wadsworthii 9715</name>
    <dbReference type="NCBI Taxonomy" id="1030841"/>
    <lineage>
        <taxon>Bacteria</taxon>
        <taxon>Pseudomonadati</taxon>
        <taxon>Pseudomonadota</taxon>
        <taxon>Betaproteobacteria</taxon>
        <taxon>Neisseriales</taxon>
        <taxon>Neisseriaceae</taxon>
        <taxon>Neisseria</taxon>
    </lineage>
</organism>
<protein>
    <submittedName>
        <fullName evidence="1">Cell wall teichoic acid glycosylation protein GtcA</fullName>
    </submittedName>
</protein>
<evidence type="ECO:0000313" key="2">
    <source>
        <dbReference type="Proteomes" id="UP000005336"/>
    </source>
</evidence>